<comment type="caution">
    <text evidence="3">The sequence shown here is derived from an EMBL/GenBank/DDBJ whole genome shotgun (WGS) entry which is preliminary data.</text>
</comment>
<organism evidence="3 4">
    <name type="scientific">Candidatus Acutalibacter ornithocaccae</name>
    <dbReference type="NCBI Taxonomy" id="2838416"/>
    <lineage>
        <taxon>Bacteria</taxon>
        <taxon>Bacillati</taxon>
        <taxon>Bacillota</taxon>
        <taxon>Clostridia</taxon>
        <taxon>Eubacteriales</taxon>
        <taxon>Acutalibacteraceae</taxon>
        <taxon>Acutalibacter</taxon>
    </lineage>
</organism>
<dbReference type="InterPro" id="IPR000086">
    <property type="entry name" value="NUDIX_hydrolase_dom"/>
</dbReference>
<dbReference type="Proteomes" id="UP000824214">
    <property type="component" value="Unassembled WGS sequence"/>
</dbReference>
<dbReference type="Pfam" id="PF00293">
    <property type="entry name" value="NUDIX"/>
    <property type="match status" value="1"/>
</dbReference>
<dbReference type="InterPro" id="IPR015797">
    <property type="entry name" value="NUDIX_hydrolase-like_dom_sf"/>
</dbReference>
<accession>A0A9D2LZ44</accession>
<gene>
    <name evidence="3" type="ORF">H9942_06380</name>
</gene>
<dbReference type="CDD" id="cd04693">
    <property type="entry name" value="NUDIX_Hydrolase"/>
    <property type="match status" value="1"/>
</dbReference>
<dbReference type="EMBL" id="DWXZ01000132">
    <property type="protein sequence ID" value="HJB37679.1"/>
    <property type="molecule type" value="Genomic_DNA"/>
</dbReference>
<evidence type="ECO:0000259" key="2">
    <source>
        <dbReference type="PROSITE" id="PS51462"/>
    </source>
</evidence>
<dbReference type="GO" id="GO:0016787">
    <property type="term" value="F:hydrolase activity"/>
    <property type="evidence" value="ECO:0007669"/>
    <property type="project" value="UniProtKB-KW"/>
</dbReference>
<keyword evidence="1" id="KW-0378">Hydrolase</keyword>
<reference evidence="3" key="1">
    <citation type="journal article" date="2021" name="PeerJ">
        <title>Extensive microbial diversity within the chicken gut microbiome revealed by metagenomics and culture.</title>
        <authorList>
            <person name="Gilroy R."/>
            <person name="Ravi A."/>
            <person name="Getino M."/>
            <person name="Pursley I."/>
            <person name="Horton D.L."/>
            <person name="Alikhan N.F."/>
            <person name="Baker D."/>
            <person name="Gharbi K."/>
            <person name="Hall N."/>
            <person name="Watson M."/>
            <person name="Adriaenssens E.M."/>
            <person name="Foster-Nyarko E."/>
            <person name="Jarju S."/>
            <person name="Secka A."/>
            <person name="Antonio M."/>
            <person name="Oren A."/>
            <person name="Chaudhuri R.R."/>
            <person name="La Ragione R."/>
            <person name="Hildebrand F."/>
            <person name="Pallen M.J."/>
        </authorList>
    </citation>
    <scope>NUCLEOTIDE SEQUENCE</scope>
    <source>
        <strain evidence="3">ChiBcolR8-3208</strain>
    </source>
</reference>
<sequence>MEIWDLYNKHREITGKEHIRGEKIPEGYYHLVVHVWIRNKYGKYLISQRAANRPTCPLMWECVGGSVLKGEESVDGAVREVKEEVGITLDPSKGEKVFSAIRDFIDGKSFRDIVDVWLFEYDGELQLQNATTDEVADCKWMSYDEIKSLYDSEKLVNTLDYFFDVFSNDRNSAN</sequence>
<dbReference type="PANTHER" id="PTHR10885:SF0">
    <property type="entry name" value="ISOPENTENYL-DIPHOSPHATE DELTA-ISOMERASE"/>
    <property type="match status" value="1"/>
</dbReference>
<dbReference type="PROSITE" id="PS00893">
    <property type="entry name" value="NUDIX_BOX"/>
    <property type="match status" value="1"/>
</dbReference>
<evidence type="ECO:0000313" key="3">
    <source>
        <dbReference type="EMBL" id="HJB37679.1"/>
    </source>
</evidence>
<evidence type="ECO:0000313" key="4">
    <source>
        <dbReference type="Proteomes" id="UP000824214"/>
    </source>
</evidence>
<dbReference type="PANTHER" id="PTHR10885">
    <property type="entry name" value="ISOPENTENYL-DIPHOSPHATE DELTA-ISOMERASE"/>
    <property type="match status" value="1"/>
</dbReference>
<dbReference type="InterPro" id="IPR020084">
    <property type="entry name" value="NUDIX_hydrolase_CS"/>
</dbReference>
<dbReference type="AlphaFoldDB" id="A0A9D2LZ44"/>
<name>A0A9D2LZ44_9FIRM</name>
<proteinExistence type="predicted"/>
<dbReference type="PROSITE" id="PS51462">
    <property type="entry name" value="NUDIX"/>
    <property type="match status" value="1"/>
</dbReference>
<evidence type="ECO:0000256" key="1">
    <source>
        <dbReference type="ARBA" id="ARBA00022801"/>
    </source>
</evidence>
<reference evidence="3" key="2">
    <citation type="submission" date="2021-04" db="EMBL/GenBank/DDBJ databases">
        <authorList>
            <person name="Gilroy R."/>
        </authorList>
    </citation>
    <scope>NUCLEOTIDE SEQUENCE</scope>
    <source>
        <strain evidence="3">ChiBcolR8-3208</strain>
    </source>
</reference>
<dbReference type="SUPFAM" id="SSF55811">
    <property type="entry name" value="Nudix"/>
    <property type="match status" value="1"/>
</dbReference>
<protein>
    <submittedName>
        <fullName evidence="3">NUDIX domain-containing protein</fullName>
    </submittedName>
</protein>
<dbReference type="Gene3D" id="3.90.79.10">
    <property type="entry name" value="Nucleoside Triphosphate Pyrophosphohydrolase"/>
    <property type="match status" value="1"/>
</dbReference>
<feature type="domain" description="Nudix hydrolase" evidence="2">
    <location>
        <begin position="28"/>
        <end position="163"/>
    </location>
</feature>